<name>A0A1C4V833_9ACTN</name>
<feature type="region of interest" description="Disordered" evidence="1">
    <location>
        <begin position="1"/>
        <end position="22"/>
    </location>
</feature>
<dbReference type="Proteomes" id="UP000199375">
    <property type="component" value="Unassembled WGS sequence"/>
</dbReference>
<accession>A0A1C4V833</accession>
<feature type="domain" description="Xylose isomerase-like TIM barrel" evidence="2">
    <location>
        <begin position="62"/>
        <end position="292"/>
    </location>
</feature>
<dbReference type="InterPro" id="IPR013022">
    <property type="entry name" value="Xyl_isomerase-like_TIM-brl"/>
</dbReference>
<dbReference type="AlphaFoldDB" id="A0A1C4V833"/>
<evidence type="ECO:0000259" key="2">
    <source>
        <dbReference type="Pfam" id="PF01261"/>
    </source>
</evidence>
<dbReference type="EMBL" id="FMCW01000007">
    <property type="protein sequence ID" value="SCE79945.1"/>
    <property type="molecule type" value="Genomic_DNA"/>
</dbReference>
<protein>
    <submittedName>
        <fullName evidence="3">Sugar phosphate isomerase/epimerase</fullName>
    </submittedName>
</protein>
<dbReference type="PANTHER" id="PTHR12110:SF52">
    <property type="entry name" value="XYLOSE ISOMERASE"/>
    <property type="match status" value="1"/>
</dbReference>
<dbReference type="InterPro" id="IPR036237">
    <property type="entry name" value="Xyl_isomerase-like_sf"/>
</dbReference>
<dbReference type="SUPFAM" id="SSF51658">
    <property type="entry name" value="Xylose isomerase-like"/>
    <property type="match status" value="1"/>
</dbReference>
<keyword evidence="3" id="KW-0413">Isomerase</keyword>
<dbReference type="Pfam" id="PF01261">
    <property type="entry name" value="AP_endonuc_2"/>
    <property type="match status" value="1"/>
</dbReference>
<proteinExistence type="predicted"/>
<reference evidence="3 4" key="1">
    <citation type="submission" date="2016-06" db="EMBL/GenBank/DDBJ databases">
        <authorList>
            <person name="Kjaerup R.B."/>
            <person name="Dalgaard T.S."/>
            <person name="Juul-Madsen H.R."/>
        </authorList>
    </citation>
    <scope>NUCLEOTIDE SEQUENCE [LARGE SCALE GENOMIC DNA]</scope>
    <source>
        <strain evidence="3 4">DSM 45626</strain>
    </source>
</reference>
<gene>
    <name evidence="3" type="ORF">GA0070558_10793</name>
</gene>
<dbReference type="PANTHER" id="PTHR12110">
    <property type="entry name" value="HYDROXYPYRUVATE ISOMERASE"/>
    <property type="match status" value="1"/>
</dbReference>
<dbReference type="Gene3D" id="3.20.20.150">
    <property type="entry name" value="Divalent-metal-dependent TIM barrel enzymes"/>
    <property type="match status" value="1"/>
</dbReference>
<evidence type="ECO:0000256" key="1">
    <source>
        <dbReference type="SAM" id="MobiDB-lite"/>
    </source>
</evidence>
<dbReference type="InterPro" id="IPR050312">
    <property type="entry name" value="IolE/XylAMocC-like"/>
</dbReference>
<dbReference type="GO" id="GO:0016853">
    <property type="term" value="F:isomerase activity"/>
    <property type="evidence" value="ECO:0007669"/>
    <property type="project" value="UniProtKB-KW"/>
</dbReference>
<evidence type="ECO:0000313" key="4">
    <source>
        <dbReference type="Proteomes" id="UP000199375"/>
    </source>
</evidence>
<evidence type="ECO:0000313" key="3">
    <source>
        <dbReference type="EMBL" id="SCE79945.1"/>
    </source>
</evidence>
<organism evidence="3 4">
    <name type="scientific">Micromonospora haikouensis</name>
    <dbReference type="NCBI Taxonomy" id="686309"/>
    <lineage>
        <taxon>Bacteria</taxon>
        <taxon>Bacillati</taxon>
        <taxon>Actinomycetota</taxon>
        <taxon>Actinomycetes</taxon>
        <taxon>Micromonosporales</taxon>
        <taxon>Micromonosporaceae</taxon>
        <taxon>Micromonospora</taxon>
    </lineage>
</organism>
<sequence length="304" mass="31937">MTAVDGPALATPGGPAARTADGPAAITVDGSAGDRFGGRLARFSFNQATATGWGLEELVAGCVAAGVPGVGLWREPVREYGVERAARLVREAGLAVTSLCRGGFFTADGWRDENLRAIEEAATLGTRELVLVSGGLPAGSRDVDAARERVADAIGELVPHAEAAGVRLAIEPLHPMFCADRCVISTLGQALDIAERYDPGAVGVVVDTYHLWWDDTVFRQIARAGDRIAAFQVADWITPLPEGVLLGRALPGEGCVDMRRFRDAVDAAGYRGAIEVEVFHAALWARPGPEILAAAITAHLTHVA</sequence>